<sequence length="461" mass="49510">MTSPPSATPHVPVDAINPTVTGQIGINPVDVPPITSLRASIGDDTQYLSEVVYGDTTSTKWIAATTDFGVATINKTTNGVVQQTTIPKGFKVANAAEGVVEVAFSPHIKDIIAKYLPQLPDCNPLPGRDEDTSSANTERRPRIHQQRADVAASCTRRRGGRLGQLLGEDMEWGEQAADLDMQLASASGTDAGALVEGEQTLALMEEDAVAEMIINEMAISAEMELIEVTLGSFFFEITVSVAILFAVYEVADTLWKILATPKTMDIFEPTRTYDVSAAPSSVVTPSSCPTYALPCVGDSCQGSPDGTCSSGDFPGCPCAVSGSSIGDQTFWEDNFGPVEDLIADYQIPQPYVPVCVKDATDDPEPFDNGTWSSMFDTFCSKIHEPLSTDQDQCVTSPTQDIHFSFDGNSTDGCTDQCHDVFDKLRDGCTYDSYRKYNVGFMEVACGVAMYTIGACQDETST</sequence>
<dbReference type="Proteomes" id="UP001396898">
    <property type="component" value="Unassembled WGS sequence"/>
</dbReference>
<dbReference type="EMBL" id="JAQQWI010000021">
    <property type="protein sequence ID" value="KAK7998510.1"/>
    <property type="molecule type" value="Genomic_DNA"/>
</dbReference>
<reference evidence="2 3" key="1">
    <citation type="submission" date="2023-01" db="EMBL/GenBank/DDBJ databases">
        <title>Analysis of 21 Apiospora genomes using comparative genomics revels a genus with tremendous synthesis potential of carbohydrate active enzymes and secondary metabolites.</title>
        <authorList>
            <person name="Sorensen T."/>
        </authorList>
    </citation>
    <scope>NUCLEOTIDE SEQUENCE [LARGE SCALE GENOMIC DNA]</scope>
    <source>
        <strain evidence="2 3">CBS 20057</strain>
    </source>
</reference>
<organism evidence="2 3">
    <name type="scientific">Apiospora marii</name>
    <dbReference type="NCBI Taxonomy" id="335849"/>
    <lineage>
        <taxon>Eukaryota</taxon>
        <taxon>Fungi</taxon>
        <taxon>Dikarya</taxon>
        <taxon>Ascomycota</taxon>
        <taxon>Pezizomycotina</taxon>
        <taxon>Sordariomycetes</taxon>
        <taxon>Xylariomycetidae</taxon>
        <taxon>Amphisphaeriales</taxon>
        <taxon>Apiosporaceae</taxon>
        <taxon>Apiospora</taxon>
    </lineage>
</organism>
<keyword evidence="3" id="KW-1185">Reference proteome</keyword>
<feature type="region of interest" description="Disordered" evidence="1">
    <location>
        <begin position="120"/>
        <end position="148"/>
    </location>
</feature>
<accession>A0ABR1R3P1</accession>
<protein>
    <submittedName>
        <fullName evidence="2">Uncharacterized protein</fullName>
    </submittedName>
</protein>
<evidence type="ECO:0000256" key="1">
    <source>
        <dbReference type="SAM" id="MobiDB-lite"/>
    </source>
</evidence>
<proteinExistence type="predicted"/>
<gene>
    <name evidence="2" type="ORF">PG991_014989</name>
</gene>
<comment type="caution">
    <text evidence="2">The sequence shown here is derived from an EMBL/GenBank/DDBJ whole genome shotgun (WGS) entry which is preliminary data.</text>
</comment>
<evidence type="ECO:0000313" key="2">
    <source>
        <dbReference type="EMBL" id="KAK7998510.1"/>
    </source>
</evidence>
<name>A0ABR1R3P1_9PEZI</name>
<evidence type="ECO:0000313" key="3">
    <source>
        <dbReference type="Proteomes" id="UP001396898"/>
    </source>
</evidence>